<evidence type="ECO:0000313" key="2">
    <source>
        <dbReference type="EMBL" id="OMH40851.1"/>
    </source>
</evidence>
<feature type="transmembrane region" description="Helical" evidence="1">
    <location>
        <begin position="150"/>
        <end position="169"/>
    </location>
</feature>
<comment type="caution">
    <text evidence="2">The sequence shown here is derived from an EMBL/GenBank/DDBJ whole genome shotgun (WGS) entry which is preliminary data.</text>
</comment>
<protein>
    <submittedName>
        <fullName evidence="2">Uncharacterized protein</fullName>
    </submittedName>
</protein>
<feature type="transmembrane region" description="Helical" evidence="1">
    <location>
        <begin position="7"/>
        <end position="34"/>
    </location>
</feature>
<keyword evidence="1" id="KW-0812">Transmembrane</keyword>
<gene>
    <name evidence="2" type="ORF">BLW93_02745</name>
</gene>
<feature type="transmembrane region" description="Helical" evidence="1">
    <location>
        <begin position="40"/>
        <end position="71"/>
    </location>
</feature>
<evidence type="ECO:0000313" key="3">
    <source>
        <dbReference type="Proteomes" id="UP000187408"/>
    </source>
</evidence>
<dbReference type="RefSeq" id="WP_076712590.1">
    <property type="nucleotide sequence ID" value="NZ_MOEN01000007.1"/>
</dbReference>
<accession>A0A1R1MM11</accession>
<dbReference type="OrthoDB" id="13039at2"/>
<organism evidence="2 3">
    <name type="scientific">Desulfurobacterium indicum</name>
    <dbReference type="NCBI Taxonomy" id="1914305"/>
    <lineage>
        <taxon>Bacteria</taxon>
        <taxon>Pseudomonadati</taxon>
        <taxon>Aquificota</taxon>
        <taxon>Aquificia</taxon>
        <taxon>Desulfurobacteriales</taxon>
        <taxon>Desulfurobacteriaceae</taxon>
        <taxon>Desulfurobacterium</taxon>
    </lineage>
</organism>
<keyword evidence="3" id="KW-1185">Reference proteome</keyword>
<name>A0A1R1MM11_9BACT</name>
<keyword evidence="1" id="KW-0472">Membrane</keyword>
<dbReference type="AlphaFoldDB" id="A0A1R1MM11"/>
<proteinExistence type="predicted"/>
<dbReference type="EMBL" id="MOEN01000007">
    <property type="protein sequence ID" value="OMH40851.1"/>
    <property type="molecule type" value="Genomic_DNA"/>
</dbReference>
<dbReference type="Proteomes" id="UP000187408">
    <property type="component" value="Unassembled WGS sequence"/>
</dbReference>
<sequence length="181" mass="19939">MKKERIVWWLFMILFAITVIAAAFGIAALIAVAASNPETAAFLIGLIGFWLFANRLIFGYGGVANAASMFLKGEELSKETLMAKVKEPVEKIKEMSIASLLILWYNSLEPFKYAYYLAFFLVLTFSIILGMNIIVAGPVALVVKALTYGAAIPTLIVWGLELLSGYYIAEVVKKVSEDINK</sequence>
<reference evidence="2 3" key="1">
    <citation type="submission" date="2016-10" db="EMBL/GenBank/DDBJ databases">
        <title>Genome sequence of a sulfur-reducing bacterium Desulfurobacterium indicum K6013.</title>
        <authorList>
            <person name="Cao J."/>
            <person name="Shao Z."/>
            <person name="Alain K."/>
            <person name="Jebbar M."/>
        </authorList>
    </citation>
    <scope>NUCLEOTIDE SEQUENCE [LARGE SCALE GENOMIC DNA]</scope>
    <source>
        <strain evidence="2 3">K6013</strain>
    </source>
</reference>
<keyword evidence="1" id="KW-1133">Transmembrane helix</keyword>
<evidence type="ECO:0000256" key="1">
    <source>
        <dbReference type="SAM" id="Phobius"/>
    </source>
</evidence>
<feature type="transmembrane region" description="Helical" evidence="1">
    <location>
        <begin position="114"/>
        <end position="143"/>
    </location>
</feature>
<dbReference type="STRING" id="1914305.BLW93_02745"/>